<evidence type="ECO:0000256" key="1">
    <source>
        <dbReference type="SAM" id="MobiDB-lite"/>
    </source>
</evidence>
<name>A0AAF0EV22_9BASI</name>
<feature type="compositionally biased region" description="Acidic residues" evidence="1">
    <location>
        <begin position="95"/>
        <end position="131"/>
    </location>
</feature>
<feature type="compositionally biased region" description="Basic residues" evidence="1">
    <location>
        <begin position="81"/>
        <end position="90"/>
    </location>
</feature>
<keyword evidence="4" id="KW-1185">Reference proteome</keyword>
<dbReference type="Pfam" id="PF05022">
    <property type="entry name" value="SRP40_C"/>
    <property type="match status" value="1"/>
</dbReference>
<evidence type="ECO:0000259" key="2">
    <source>
        <dbReference type="Pfam" id="PF05022"/>
    </source>
</evidence>
<dbReference type="EMBL" id="CP119878">
    <property type="protein sequence ID" value="WFD35044.1"/>
    <property type="molecule type" value="Genomic_DNA"/>
</dbReference>
<feature type="region of interest" description="Disordered" evidence="1">
    <location>
        <begin position="70"/>
        <end position="176"/>
    </location>
</feature>
<reference evidence="3" key="1">
    <citation type="submission" date="2023-03" db="EMBL/GenBank/DDBJ databases">
        <title>Mating type loci evolution in Malassezia.</title>
        <authorList>
            <person name="Coelho M.A."/>
        </authorList>
    </citation>
    <scope>NUCLEOTIDE SEQUENCE</scope>
    <source>
        <strain evidence="3">CBS 11721</strain>
    </source>
</reference>
<dbReference type="AlphaFoldDB" id="A0AAF0EV22"/>
<dbReference type="Proteomes" id="UP001219933">
    <property type="component" value="Chromosome 2"/>
</dbReference>
<dbReference type="GO" id="GO:0005730">
    <property type="term" value="C:nucleolus"/>
    <property type="evidence" value="ECO:0007669"/>
    <property type="project" value="InterPro"/>
</dbReference>
<evidence type="ECO:0000313" key="4">
    <source>
        <dbReference type="Proteomes" id="UP001219933"/>
    </source>
</evidence>
<dbReference type="PANTHER" id="PTHR23216">
    <property type="entry name" value="NUCLEOLAR AND COILED-BODY PHOSPHOPROTEIN 1"/>
    <property type="match status" value="1"/>
</dbReference>
<protein>
    <submittedName>
        <fullName evidence="3">Jun-like transcription factor</fullName>
    </submittedName>
</protein>
<sequence length="249" mass="26774">MGKKDKTEGVTISPEVVAFVHAFVHVHGSSKLAEKLASRFPKLGLEDNIANAESLSNALVETVKTAIAVPGSAASAALGTKKSKKDKKRKRDAEATEEAEEPVAEEAVAEEPVAEEPVAEEPVEAVTEEPVTETPAAEQVGEDADVSVADVSLSDESRGKNKKRKDSGIGNRFQRVKSDQAVFLDDRLRDMSYAAKSGAGDWGAKANEDLIKTRGKSFTKEKNKKKRGSYKGGLIDQGSHSIKFTYDDE</sequence>
<organism evidence="3 4">
    <name type="scientific">Malassezia cuniculi</name>
    <dbReference type="NCBI Taxonomy" id="948313"/>
    <lineage>
        <taxon>Eukaryota</taxon>
        <taxon>Fungi</taxon>
        <taxon>Dikarya</taxon>
        <taxon>Basidiomycota</taxon>
        <taxon>Ustilaginomycotina</taxon>
        <taxon>Malasseziomycetes</taxon>
        <taxon>Malasseziales</taxon>
        <taxon>Malasseziaceae</taxon>
        <taxon>Malassezia</taxon>
    </lineage>
</organism>
<feature type="region of interest" description="Disordered" evidence="1">
    <location>
        <begin position="212"/>
        <end position="249"/>
    </location>
</feature>
<feature type="compositionally biased region" description="Basic residues" evidence="1">
    <location>
        <begin position="213"/>
        <end position="229"/>
    </location>
</feature>
<dbReference type="PANTHER" id="PTHR23216:SF1">
    <property type="entry name" value="NUCLEOLAR AND COILED-BODY PHOSPHOPROTEIN 1"/>
    <property type="match status" value="1"/>
</dbReference>
<proteinExistence type="predicted"/>
<dbReference type="InterPro" id="IPR007718">
    <property type="entry name" value="Srp40_C"/>
</dbReference>
<dbReference type="InterPro" id="IPR039191">
    <property type="entry name" value="Nopp140-like"/>
</dbReference>
<accession>A0AAF0EV22</accession>
<gene>
    <name evidence="3" type="primary">SRP40</name>
    <name evidence="3" type="ORF">MCUN1_001891</name>
</gene>
<feature type="domain" description="Srp40 C-terminal" evidence="2">
    <location>
        <begin position="172"/>
        <end position="244"/>
    </location>
</feature>
<evidence type="ECO:0000313" key="3">
    <source>
        <dbReference type="EMBL" id="WFD35044.1"/>
    </source>
</evidence>